<keyword evidence="1" id="KW-0540">Nuclease</keyword>
<dbReference type="GO" id="GO:0006310">
    <property type="term" value="P:DNA recombination"/>
    <property type="evidence" value="ECO:0007669"/>
    <property type="project" value="UniProtKB-KW"/>
</dbReference>
<keyword evidence="9" id="KW-0233">DNA recombination</keyword>
<dbReference type="GO" id="GO:0046872">
    <property type="term" value="F:metal ion binding"/>
    <property type="evidence" value="ECO:0007669"/>
    <property type="project" value="UniProtKB-KW"/>
</dbReference>
<accession>A0A0V1JLJ1</accession>
<dbReference type="GO" id="GO:0003964">
    <property type="term" value="F:RNA-directed DNA polymerase activity"/>
    <property type="evidence" value="ECO:0007669"/>
    <property type="project" value="UniProtKB-KW"/>
</dbReference>
<dbReference type="InterPro" id="IPR012337">
    <property type="entry name" value="RNaseH-like_sf"/>
</dbReference>
<reference evidence="11 12" key="1">
    <citation type="submission" date="2015-01" db="EMBL/GenBank/DDBJ databases">
        <title>Evolution of Trichinella species and genotypes.</title>
        <authorList>
            <person name="Korhonen P.K."/>
            <person name="Edoardo P."/>
            <person name="Giuseppe L.R."/>
            <person name="Gasser R.B."/>
        </authorList>
    </citation>
    <scope>NUCLEOTIDE SEQUENCE [LARGE SCALE GENOMIC DNA]</scope>
    <source>
        <strain evidence="11">ISS176</strain>
    </source>
</reference>
<dbReference type="GO" id="GO:0015074">
    <property type="term" value="P:DNA integration"/>
    <property type="evidence" value="ECO:0007669"/>
    <property type="project" value="UniProtKB-KW"/>
</dbReference>
<dbReference type="Proteomes" id="UP000054826">
    <property type="component" value="Unassembled WGS sequence"/>
</dbReference>
<dbReference type="Gene3D" id="3.30.420.10">
    <property type="entry name" value="Ribonuclease H-like superfamily/Ribonuclease H"/>
    <property type="match status" value="1"/>
</dbReference>
<comment type="caution">
    <text evidence="11">The sequence shown here is derived from an EMBL/GenBank/DDBJ whole genome shotgun (WGS) entry which is preliminary data.</text>
</comment>
<evidence type="ECO:0000256" key="2">
    <source>
        <dbReference type="ARBA" id="ARBA00022723"/>
    </source>
</evidence>
<keyword evidence="3" id="KW-0255">Endonuclease</keyword>
<gene>
    <name evidence="11" type="ORF">T4C_7976</name>
</gene>
<keyword evidence="7" id="KW-0695">RNA-directed DNA polymerase</keyword>
<dbReference type="PANTHER" id="PTHR42648">
    <property type="entry name" value="TRANSPOSASE, PUTATIVE-RELATED"/>
    <property type="match status" value="1"/>
</dbReference>
<keyword evidence="6" id="KW-0229">DNA integration</keyword>
<feature type="region of interest" description="Disordered" evidence="10">
    <location>
        <begin position="81"/>
        <end position="100"/>
    </location>
</feature>
<dbReference type="SUPFAM" id="SSF53098">
    <property type="entry name" value="Ribonuclease H-like"/>
    <property type="match status" value="1"/>
</dbReference>
<feature type="compositionally biased region" description="Polar residues" evidence="10">
    <location>
        <begin position="87"/>
        <end position="100"/>
    </location>
</feature>
<evidence type="ECO:0000256" key="3">
    <source>
        <dbReference type="ARBA" id="ARBA00022759"/>
    </source>
</evidence>
<evidence type="ECO:0000313" key="11">
    <source>
        <dbReference type="EMBL" id="KRZ35791.1"/>
    </source>
</evidence>
<dbReference type="InterPro" id="IPR036397">
    <property type="entry name" value="RNaseH_sf"/>
</dbReference>
<keyword evidence="2" id="KW-0479">Metal-binding</keyword>
<dbReference type="GO" id="GO:0004519">
    <property type="term" value="F:endonuclease activity"/>
    <property type="evidence" value="ECO:0007669"/>
    <property type="project" value="UniProtKB-KW"/>
</dbReference>
<evidence type="ECO:0000256" key="10">
    <source>
        <dbReference type="SAM" id="MobiDB-lite"/>
    </source>
</evidence>
<evidence type="ECO:0000313" key="12">
    <source>
        <dbReference type="Proteomes" id="UP000054826"/>
    </source>
</evidence>
<feature type="non-terminal residue" evidence="11">
    <location>
        <position position="1"/>
    </location>
</feature>
<evidence type="ECO:0000256" key="6">
    <source>
        <dbReference type="ARBA" id="ARBA00022908"/>
    </source>
</evidence>
<keyword evidence="4" id="KW-0378">Hydrolase</keyword>
<dbReference type="InterPro" id="IPR039537">
    <property type="entry name" value="Retrotran_Ty1/copia-like"/>
</dbReference>
<name>A0A0V1JLJ1_TRIPS</name>
<evidence type="ECO:0000256" key="4">
    <source>
        <dbReference type="ARBA" id="ARBA00022801"/>
    </source>
</evidence>
<evidence type="ECO:0000256" key="8">
    <source>
        <dbReference type="ARBA" id="ARBA00022932"/>
    </source>
</evidence>
<evidence type="ECO:0000256" key="1">
    <source>
        <dbReference type="ARBA" id="ARBA00022722"/>
    </source>
</evidence>
<organism evidence="11 12">
    <name type="scientific">Trichinella pseudospiralis</name>
    <name type="common">Parasitic roundworm</name>
    <dbReference type="NCBI Taxonomy" id="6337"/>
    <lineage>
        <taxon>Eukaryota</taxon>
        <taxon>Metazoa</taxon>
        <taxon>Ecdysozoa</taxon>
        <taxon>Nematoda</taxon>
        <taxon>Enoplea</taxon>
        <taxon>Dorylaimia</taxon>
        <taxon>Trichinellida</taxon>
        <taxon>Trichinellidae</taxon>
        <taxon>Trichinella</taxon>
    </lineage>
</organism>
<protein>
    <submittedName>
        <fullName evidence="11">Retrovirus-related Pol polyprotein from transposon TNT 1-94</fullName>
    </submittedName>
</protein>
<evidence type="ECO:0000256" key="7">
    <source>
        <dbReference type="ARBA" id="ARBA00022918"/>
    </source>
</evidence>
<evidence type="ECO:0000256" key="9">
    <source>
        <dbReference type="ARBA" id="ARBA00023172"/>
    </source>
</evidence>
<keyword evidence="8" id="KW-0548">Nucleotidyltransferase</keyword>
<dbReference type="EMBL" id="JYDV01000084">
    <property type="protein sequence ID" value="KRZ35791.1"/>
    <property type="molecule type" value="Genomic_DNA"/>
</dbReference>
<evidence type="ECO:0000256" key="5">
    <source>
        <dbReference type="ARBA" id="ARBA00022842"/>
    </source>
</evidence>
<keyword evidence="5" id="KW-0460">Magnesium</keyword>
<proteinExistence type="predicted"/>
<dbReference type="PANTHER" id="PTHR42648:SF11">
    <property type="entry name" value="TRANSPOSON TY4-P GAG-POL POLYPROTEIN"/>
    <property type="match status" value="1"/>
</dbReference>
<keyword evidence="8" id="KW-0808">Transferase</keyword>
<dbReference type="AlphaFoldDB" id="A0A0V1JLJ1"/>
<keyword evidence="8" id="KW-0239">DNA-directed DNA polymerase</keyword>
<sequence length="185" mass="21164">LLFPKLTTKRSEEILELVQSDICSLMQVASVGGAQSFLSFIDNFSLKLFVYFLKHKNEALLKSKDFIAIVERQTLKRVKISGKKSHLSQTDNPKTTQQNGVAKKMNCTLVEKARTMLIDAKLSADLWAKQTTYETDTPQGFCESWSGRKPNLAQLKRFRCLAMVHDNSGQRKKWDLKFEERIFVG</sequence>
<dbReference type="GO" id="GO:0003676">
    <property type="term" value="F:nucleic acid binding"/>
    <property type="evidence" value="ECO:0007669"/>
    <property type="project" value="InterPro"/>
</dbReference>
<dbReference type="GO" id="GO:0016787">
    <property type="term" value="F:hydrolase activity"/>
    <property type="evidence" value="ECO:0007669"/>
    <property type="project" value="UniProtKB-KW"/>
</dbReference>
<dbReference type="GO" id="GO:0003887">
    <property type="term" value="F:DNA-directed DNA polymerase activity"/>
    <property type="evidence" value="ECO:0007669"/>
    <property type="project" value="UniProtKB-KW"/>
</dbReference>